<name>A0A0V1AZA7_TRISP</name>
<proteinExistence type="predicted"/>
<protein>
    <submittedName>
        <fullName evidence="2">Uncharacterized protein</fullName>
    </submittedName>
</protein>
<dbReference type="OrthoDB" id="5927760at2759"/>
<dbReference type="Proteomes" id="UP000054776">
    <property type="component" value="Unassembled WGS sequence"/>
</dbReference>
<dbReference type="eggNOG" id="ENOG502SAR7">
    <property type="taxonomic scope" value="Eukaryota"/>
</dbReference>
<evidence type="ECO:0000313" key="2">
    <source>
        <dbReference type="EMBL" id="KRY30080.1"/>
    </source>
</evidence>
<evidence type="ECO:0000313" key="3">
    <source>
        <dbReference type="Proteomes" id="UP000054776"/>
    </source>
</evidence>
<organism evidence="2 3">
    <name type="scientific">Trichinella spiralis</name>
    <name type="common">Trichina worm</name>
    <dbReference type="NCBI Taxonomy" id="6334"/>
    <lineage>
        <taxon>Eukaryota</taxon>
        <taxon>Metazoa</taxon>
        <taxon>Ecdysozoa</taxon>
        <taxon>Nematoda</taxon>
        <taxon>Enoplea</taxon>
        <taxon>Dorylaimia</taxon>
        <taxon>Trichinellida</taxon>
        <taxon>Trichinellidae</taxon>
        <taxon>Trichinella</taxon>
    </lineage>
</organism>
<evidence type="ECO:0000256" key="1">
    <source>
        <dbReference type="SAM" id="MobiDB-lite"/>
    </source>
</evidence>
<dbReference type="AlphaFoldDB" id="A0A0V1AZA7"/>
<reference evidence="2 3" key="1">
    <citation type="submission" date="2015-01" db="EMBL/GenBank/DDBJ databases">
        <title>Evolution of Trichinella species and genotypes.</title>
        <authorList>
            <person name="Korhonen P.K."/>
            <person name="Edoardo P."/>
            <person name="Giuseppe L.R."/>
            <person name="Gasser R.B."/>
        </authorList>
    </citation>
    <scope>NUCLEOTIDE SEQUENCE [LARGE SCALE GENOMIC DNA]</scope>
    <source>
        <strain evidence="2">ISS3</strain>
    </source>
</reference>
<dbReference type="EMBL" id="JYDH01000151">
    <property type="protein sequence ID" value="KRY30080.1"/>
    <property type="molecule type" value="Genomic_DNA"/>
</dbReference>
<feature type="compositionally biased region" description="Polar residues" evidence="1">
    <location>
        <begin position="14"/>
        <end position="27"/>
    </location>
</feature>
<gene>
    <name evidence="2" type="ORF">T01_12176</name>
</gene>
<comment type="caution">
    <text evidence="2">The sequence shown here is derived from an EMBL/GenBank/DDBJ whole genome shotgun (WGS) entry which is preliminary data.</text>
</comment>
<accession>A0A0V1AZA7</accession>
<keyword evidence="3" id="KW-1185">Reference proteome</keyword>
<sequence length="72" mass="7776">MIWFGKCPGEKPNTYPTTGASQNTSLNHPIGSSDGRVLRSPLVARFIAMSAVMHMVNSNIQISVTEAIEDSI</sequence>
<feature type="region of interest" description="Disordered" evidence="1">
    <location>
        <begin position="13"/>
        <end position="32"/>
    </location>
</feature>
<dbReference type="InParanoid" id="A0A0V1AZA7"/>